<dbReference type="Proteomes" id="UP000196218">
    <property type="component" value="Unassembled WGS sequence"/>
</dbReference>
<protein>
    <submittedName>
        <fullName evidence="1">Uncharacterized protein</fullName>
    </submittedName>
</protein>
<sequence length="38" mass="4232">MNVCVYAVNAVKRFVPYNEAMAFSSHAEWAAVRGPDTE</sequence>
<name>A0ABD7LDL6_9BURK</name>
<comment type="caution">
    <text evidence="1">The sequence shown here is derived from an EMBL/GenBank/DDBJ whole genome shotgun (WGS) entry which is preliminary data.</text>
</comment>
<dbReference type="AlphaFoldDB" id="A0ABD7LDL6"/>
<accession>A0ABD7LDL6</accession>
<dbReference type="EMBL" id="FKJW01000006">
    <property type="protein sequence ID" value="SAK03189.1"/>
    <property type="molecule type" value="Genomic_DNA"/>
</dbReference>
<organism evidence="1 2">
    <name type="scientific">Burkholderia multivorans</name>
    <dbReference type="NCBI Taxonomy" id="87883"/>
    <lineage>
        <taxon>Bacteria</taxon>
        <taxon>Pseudomonadati</taxon>
        <taxon>Pseudomonadota</taxon>
        <taxon>Betaproteobacteria</taxon>
        <taxon>Burkholderiales</taxon>
        <taxon>Burkholderiaceae</taxon>
        <taxon>Burkholderia</taxon>
        <taxon>Burkholderia cepacia complex</taxon>
    </lineage>
</organism>
<evidence type="ECO:0000313" key="2">
    <source>
        <dbReference type="Proteomes" id="UP000196218"/>
    </source>
</evidence>
<gene>
    <name evidence="1" type="ORF">UA18_05956</name>
</gene>
<reference evidence="1 2" key="1">
    <citation type="submission" date="2016-04" db="EMBL/GenBank/DDBJ databases">
        <authorList>
            <person name="Peeters C."/>
        </authorList>
    </citation>
    <scope>NUCLEOTIDE SEQUENCE [LARGE SCALE GENOMIC DNA]</scope>
    <source>
        <strain evidence="1">LMG 29311</strain>
    </source>
</reference>
<proteinExistence type="predicted"/>
<evidence type="ECO:0000313" key="1">
    <source>
        <dbReference type="EMBL" id="SAK03189.1"/>
    </source>
</evidence>